<accession>A0A7Y3W559</accession>
<feature type="domain" description="AtuA-like ferredoxin-fold" evidence="2">
    <location>
        <begin position="482"/>
        <end position="578"/>
    </location>
</feature>
<gene>
    <name evidence="3" type="ORF">HK107_07575</name>
</gene>
<dbReference type="Pfam" id="PF23544">
    <property type="entry name" value="AtuA_ferredoxin"/>
    <property type="match status" value="1"/>
</dbReference>
<comment type="caution">
    <text evidence="3">The sequence shown here is derived from an EMBL/GenBank/DDBJ whole genome shotgun (WGS) entry which is preliminary data.</text>
</comment>
<dbReference type="AlphaFoldDB" id="A0A7Y3W559"/>
<name>A0A7Y3W559_9PROT</name>
<feature type="domain" description="Acyclic terpene utilisation N-terminal" evidence="1">
    <location>
        <begin position="2"/>
        <end position="443"/>
    </location>
</feature>
<evidence type="ECO:0000259" key="1">
    <source>
        <dbReference type="Pfam" id="PF07287"/>
    </source>
</evidence>
<dbReference type="EMBL" id="JABFCX010000002">
    <property type="protein sequence ID" value="NNU16178.1"/>
    <property type="molecule type" value="Genomic_DNA"/>
</dbReference>
<dbReference type="Proteomes" id="UP000536835">
    <property type="component" value="Unassembled WGS sequence"/>
</dbReference>
<dbReference type="PANTHER" id="PTHR47708:SF2">
    <property type="entry name" value="SI:CH73-132F6.5"/>
    <property type="match status" value="1"/>
</dbReference>
<dbReference type="PANTHER" id="PTHR47708">
    <property type="match status" value="1"/>
</dbReference>
<protein>
    <submittedName>
        <fullName evidence="3">DUF1446 domain-containing protein</fullName>
    </submittedName>
</protein>
<proteinExistence type="predicted"/>
<dbReference type="InterPro" id="IPR010839">
    <property type="entry name" value="AtuA_N"/>
</dbReference>
<reference evidence="3 4" key="1">
    <citation type="submission" date="2020-05" db="EMBL/GenBank/DDBJ databases">
        <title>Parvularcula mediterraneae sp. nov., isolated from polypropylene straw from shallow seawater of the seashore of Laganas in Zakynthos island, Greece.</title>
        <authorList>
            <person name="Szabo I."/>
            <person name="Al-Omari J."/>
            <person name="Rado J."/>
            <person name="Szerdahelyi G.S."/>
        </authorList>
    </citation>
    <scope>NUCLEOTIDE SEQUENCE [LARGE SCALE GENOMIC DNA]</scope>
    <source>
        <strain evidence="3 4">ZS-1/3</strain>
    </source>
</reference>
<organism evidence="3 4">
    <name type="scientific">Parvularcula mediterranea</name>
    <dbReference type="NCBI Taxonomy" id="2732508"/>
    <lineage>
        <taxon>Bacteria</taxon>
        <taxon>Pseudomonadati</taxon>
        <taxon>Pseudomonadota</taxon>
        <taxon>Alphaproteobacteria</taxon>
        <taxon>Parvularculales</taxon>
        <taxon>Parvularculaceae</taxon>
        <taxon>Parvularcula</taxon>
    </lineage>
</organism>
<dbReference type="Pfam" id="PF07287">
    <property type="entry name" value="AtuA"/>
    <property type="match status" value="1"/>
</dbReference>
<evidence type="ECO:0000313" key="4">
    <source>
        <dbReference type="Proteomes" id="UP000536835"/>
    </source>
</evidence>
<keyword evidence="4" id="KW-1185">Reference proteome</keyword>
<evidence type="ECO:0000313" key="3">
    <source>
        <dbReference type="EMBL" id="NNU16178.1"/>
    </source>
</evidence>
<dbReference type="InterPro" id="IPR056362">
    <property type="entry name" value="AtuA-like_ferredoxin_dom"/>
</dbReference>
<dbReference type="RefSeq" id="WP_173198193.1">
    <property type="nucleotide sequence ID" value="NZ_JABFCX010000002.1"/>
</dbReference>
<sequence>MIRIGGASGYWGESVMATPQLLKAGVDVLVYDYLAEITMSLLARGRMKDPENGGYAPDFVSVVMKRNLAEIAERGVKVLSNAGGVNPAACGRALRKLIDDAGLGLKVAVVEGDDLIARRAEIGELGPEDMFSGERHPEPMALVSMNAYLGALPIAKALADGADIVITGRCVDSSLTLGALMNRYGWDAEDYDLLSAGSLVGHLLECGPQATGGNFTDWRDVPNRAAIGYPIAEVSEDGSAVITKPEGSGGLVSRGTVAEQLVYEIGDPGDYLLPDVRCDWREVELEDVGPDRVAVSGAKGRAPTGKLKVCATHLAGWRGGLTPTFYGFQAAEKARVFAEDVLARCEFMLRAQSLPPFTETSVEVIGAGGMFGEEGEADEVVLKVAARHAEEKGIATLLREAAGLGLATPPGLCGFAGARPKPSPVVQLYSFLIDRGEVSVSVDLGEGAQPVASADHGKSAPPSPFAEPCAAEQTSDLVSVLLIEAAFARSGDKGNSANVGVIARHPDLLPYLWAQLTEEAVAERFAHVAEGLVKRFHMPGTSAINFTLEKSLGGGGIASLRNDPQGKGFSQVMLTMSVQVPARLLEEIS</sequence>
<evidence type="ECO:0000259" key="2">
    <source>
        <dbReference type="Pfam" id="PF23544"/>
    </source>
</evidence>